<dbReference type="NCBIfam" id="TIGR02453">
    <property type="entry name" value="TIGR02453 family protein"/>
    <property type="match status" value="1"/>
</dbReference>
<dbReference type="PANTHER" id="PTHR36452:SF1">
    <property type="entry name" value="DUF2461 DOMAIN-CONTAINING PROTEIN"/>
    <property type="match status" value="1"/>
</dbReference>
<dbReference type="RefSeq" id="WP_110672069.1">
    <property type="nucleotide sequence ID" value="NZ_PYBW01000097.1"/>
</dbReference>
<dbReference type="InterPro" id="IPR012808">
    <property type="entry name" value="CHP02453"/>
</dbReference>
<comment type="caution">
    <text evidence="1">The sequence shown here is derived from an EMBL/GenBank/DDBJ whole genome shotgun (WGS) entry which is preliminary data.</text>
</comment>
<dbReference type="PIRSF" id="PIRSF028451">
    <property type="entry name" value="UCP028451"/>
    <property type="match status" value="1"/>
</dbReference>
<dbReference type="PANTHER" id="PTHR36452">
    <property type="entry name" value="CHROMOSOME 12, WHOLE GENOME SHOTGUN SEQUENCE"/>
    <property type="match status" value="1"/>
</dbReference>
<dbReference type="Pfam" id="PF09365">
    <property type="entry name" value="DUF2461"/>
    <property type="match status" value="1"/>
</dbReference>
<protein>
    <submittedName>
        <fullName evidence="1">TIGR02453 family protein</fullName>
    </submittedName>
</protein>
<dbReference type="AlphaFoldDB" id="A0A2V4N869"/>
<dbReference type="Proteomes" id="UP000248039">
    <property type="component" value="Unassembled WGS sequence"/>
</dbReference>
<dbReference type="EMBL" id="PYBW01000097">
    <property type="protein sequence ID" value="PYC73971.1"/>
    <property type="molecule type" value="Genomic_DNA"/>
</dbReference>
<dbReference type="InterPro" id="IPR015996">
    <property type="entry name" value="UCP028451"/>
</dbReference>
<dbReference type="OrthoDB" id="9794241at2"/>
<organism evidence="1 2">
    <name type="scientific">Streptomyces tateyamensis</name>
    <dbReference type="NCBI Taxonomy" id="565073"/>
    <lineage>
        <taxon>Bacteria</taxon>
        <taxon>Bacillati</taxon>
        <taxon>Actinomycetota</taxon>
        <taxon>Actinomycetes</taxon>
        <taxon>Kitasatosporales</taxon>
        <taxon>Streptomycetaceae</taxon>
        <taxon>Streptomyces</taxon>
    </lineage>
</organism>
<evidence type="ECO:0000313" key="1">
    <source>
        <dbReference type="EMBL" id="PYC73971.1"/>
    </source>
</evidence>
<accession>A0A2V4N869</accession>
<keyword evidence="2" id="KW-1185">Reference proteome</keyword>
<proteinExistence type="predicted"/>
<sequence length="213" mass="24046">MTFHGWPLEALDFYEGLEADNSRTYWNDHKETYQEAVLAPAEELLARLEPELGDGKIFRPNRDLRFSADKSPYKTHLGLFFEHGGYVQLSARGLASGLGMYHLAADQLERYRAAVAEEVTGRELERVVAALTADGVPVVGRDSLKTAPRGYPKDHPRIGLLRHKGLIAWREWEVEPWLSTPAAAEHLLAFLRGARPLKDWLDHRVGPSQEAPR</sequence>
<reference evidence="1 2" key="1">
    <citation type="submission" date="2018-03" db="EMBL/GenBank/DDBJ databases">
        <title>Bioinformatic expansion and discovery of thiopeptide antibiotics.</title>
        <authorList>
            <person name="Schwalen C.J."/>
            <person name="Hudson G.A."/>
            <person name="Mitchell D.A."/>
        </authorList>
    </citation>
    <scope>NUCLEOTIDE SEQUENCE [LARGE SCALE GENOMIC DNA]</scope>
    <source>
        <strain evidence="1 2">ATCC 21389</strain>
    </source>
</reference>
<name>A0A2V4N869_9ACTN</name>
<gene>
    <name evidence="1" type="ORF">C7C46_24475</name>
</gene>
<evidence type="ECO:0000313" key="2">
    <source>
        <dbReference type="Proteomes" id="UP000248039"/>
    </source>
</evidence>